<organism evidence="1 2">
    <name type="scientific">Microtetraspora glauca</name>
    <dbReference type="NCBI Taxonomy" id="1996"/>
    <lineage>
        <taxon>Bacteria</taxon>
        <taxon>Bacillati</taxon>
        <taxon>Actinomycetota</taxon>
        <taxon>Actinomycetes</taxon>
        <taxon>Streptosporangiales</taxon>
        <taxon>Streptosporangiaceae</taxon>
        <taxon>Microtetraspora</taxon>
    </lineage>
</organism>
<dbReference type="EMBL" id="JBFALK010000026">
    <property type="protein sequence ID" value="MEV0974083.1"/>
    <property type="molecule type" value="Genomic_DNA"/>
</dbReference>
<reference evidence="1 2" key="1">
    <citation type="submission" date="2024-06" db="EMBL/GenBank/DDBJ databases">
        <title>The Natural Products Discovery Center: Release of the First 8490 Sequenced Strains for Exploring Actinobacteria Biosynthetic Diversity.</title>
        <authorList>
            <person name="Kalkreuter E."/>
            <person name="Kautsar S.A."/>
            <person name="Yang D."/>
            <person name="Bader C.D."/>
            <person name="Teijaro C.N."/>
            <person name="Fluegel L."/>
            <person name="Davis C.M."/>
            <person name="Simpson J.R."/>
            <person name="Lauterbach L."/>
            <person name="Steele A.D."/>
            <person name="Gui C."/>
            <person name="Meng S."/>
            <person name="Li G."/>
            <person name="Viehrig K."/>
            <person name="Ye F."/>
            <person name="Su P."/>
            <person name="Kiefer A.F."/>
            <person name="Nichols A."/>
            <person name="Cepeda A.J."/>
            <person name="Yan W."/>
            <person name="Fan B."/>
            <person name="Jiang Y."/>
            <person name="Adhikari A."/>
            <person name="Zheng C.-J."/>
            <person name="Schuster L."/>
            <person name="Cowan T.M."/>
            <person name="Smanski M.J."/>
            <person name="Chevrette M.G."/>
            <person name="De Carvalho L.P.S."/>
            <person name="Shen B."/>
        </authorList>
    </citation>
    <scope>NUCLEOTIDE SEQUENCE [LARGE SCALE GENOMIC DNA]</scope>
    <source>
        <strain evidence="1 2">NPDC050100</strain>
    </source>
</reference>
<evidence type="ECO:0008006" key="3">
    <source>
        <dbReference type="Google" id="ProtNLM"/>
    </source>
</evidence>
<name>A0ABV3GR14_MICGL</name>
<protein>
    <recommendedName>
        <fullName evidence="3">HNH endonuclease</fullName>
    </recommendedName>
</protein>
<accession>A0ABV3GR14</accession>
<comment type="caution">
    <text evidence="1">The sequence shown here is derived from an EMBL/GenBank/DDBJ whole genome shotgun (WGS) entry which is preliminary data.</text>
</comment>
<feature type="non-terminal residue" evidence="1">
    <location>
        <position position="99"/>
    </location>
</feature>
<sequence>MASALALAVVPESAGVCLAEVEDLLFARDRLVSAVAARVERVHAAGEARAHGHASTKLWLRTAAGMSAAGAGRLVALAVELARLPVVRARFADGSLAEG</sequence>
<keyword evidence="2" id="KW-1185">Reference proteome</keyword>
<dbReference type="RefSeq" id="WP_358140314.1">
    <property type="nucleotide sequence ID" value="NZ_JBFALK010000026.1"/>
</dbReference>
<dbReference type="Proteomes" id="UP001551675">
    <property type="component" value="Unassembled WGS sequence"/>
</dbReference>
<evidence type="ECO:0000313" key="1">
    <source>
        <dbReference type="EMBL" id="MEV0974083.1"/>
    </source>
</evidence>
<gene>
    <name evidence="1" type="ORF">AB0I59_36285</name>
</gene>
<evidence type="ECO:0000313" key="2">
    <source>
        <dbReference type="Proteomes" id="UP001551675"/>
    </source>
</evidence>
<proteinExistence type="predicted"/>